<dbReference type="Proteomes" id="UP001432322">
    <property type="component" value="Unassembled WGS sequence"/>
</dbReference>
<reference evidence="2" key="1">
    <citation type="submission" date="2023-10" db="EMBL/GenBank/DDBJ databases">
        <title>Genome assembly of Pristionchus species.</title>
        <authorList>
            <person name="Yoshida K."/>
            <person name="Sommer R.J."/>
        </authorList>
    </citation>
    <scope>NUCLEOTIDE SEQUENCE</scope>
    <source>
        <strain evidence="2">RS5133</strain>
    </source>
</reference>
<protein>
    <recommendedName>
        <fullName evidence="4">G protein-coupled receptor</fullName>
    </recommendedName>
</protein>
<evidence type="ECO:0008006" key="4">
    <source>
        <dbReference type="Google" id="ProtNLM"/>
    </source>
</evidence>
<accession>A0AAV5WBC8</accession>
<proteinExistence type="predicted"/>
<evidence type="ECO:0000313" key="2">
    <source>
        <dbReference type="EMBL" id="GMT27129.1"/>
    </source>
</evidence>
<name>A0AAV5WBC8_9BILA</name>
<organism evidence="2 3">
    <name type="scientific">Pristionchus fissidentatus</name>
    <dbReference type="NCBI Taxonomy" id="1538716"/>
    <lineage>
        <taxon>Eukaryota</taxon>
        <taxon>Metazoa</taxon>
        <taxon>Ecdysozoa</taxon>
        <taxon>Nematoda</taxon>
        <taxon>Chromadorea</taxon>
        <taxon>Rhabditida</taxon>
        <taxon>Rhabditina</taxon>
        <taxon>Diplogasteromorpha</taxon>
        <taxon>Diplogasteroidea</taxon>
        <taxon>Neodiplogasteridae</taxon>
        <taxon>Pristionchus</taxon>
    </lineage>
</organism>
<feature type="transmembrane region" description="Helical" evidence="1">
    <location>
        <begin position="41"/>
        <end position="60"/>
    </location>
</feature>
<evidence type="ECO:0000313" key="3">
    <source>
        <dbReference type="Proteomes" id="UP001432322"/>
    </source>
</evidence>
<keyword evidence="3" id="KW-1185">Reference proteome</keyword>
<keyword evidence="1" id="KW-0472">Membrane</keyword>
<keyword evidence="1" id="KW-0812">Transmembrane</keyword>
<dbReference type="EMBL" id="BTSY01000005">
    <property type="protein sequence ID" value="GMT27129.1"/>
    <property type="molecule type" value="Genomic_DNA"/>
</dbReference>
<dbReference type="AlphaFoldDB" id="A0AAV5WBC8"/>
<gene>
    <name evidence="2" type="ORF">PFISCL1PPCAC_18426</name>
</gene>
<comment type="caution">
    <text evidence="2">The sequence shown here is derived from an EMBL/GenBank/DDBJ whole genome shotgun (WGS) entry which is preliminary data.</text>
</comment>
<evidence type="ECO:0000256" key="1">
    <source>
        <dbReference type="SAM" id="Phobius"/>
    </source>
</evidence>
<keyword evidence="1" id="KW-1133">Transmembrane helix</keyword>
<sequence length="68" mass="7749">MSSSRRPNSSRSYALYNSSTDVCEECFIYCDAKILPRATRALWIVVVLSNIISPTSHVFFHPIGRERV</sequence>